<dbReference type="PANTHER" id="PTHR43685">
    <property type="entry name" value="GLYCOSYLTRANSFERASE"/>
    <property type="match status" value="1"/>
</dbReference>
<dbReference type="HOGENOM" id="CLU_023845_4_1_2"/>
<reference evidence="3 4" key="1">
    <citation type="journal article" date="2009" name="Proc. Natl. Acad. Sci. U.S.A.">
        <title>Biogeography of the Sulfolobus islandicus pan-genome.</title>
        <authorList>
            <person name="Reno M.L."/>
            <person name="Held N.L."/>
            <person name="Fields C.J."/>
            <person name="Burke P.V."/>
            <person name="Whitaker R.J."/>
        </authorList>
    </citation>
    <scope>NUCLEOTIDE SEQUENCE [LARGE SCALE GENOMIC DNA]</scope>
    <source>
        <strain evidence="4">M.14.25 / Kamchatka #1</strain>
    </source>
</reference>
<dbReference type="PANTHER" id="PTHR43685:SF2">
    <property type="entry name" value="GLYCOSYLTRANSFERASE 2-LIKE DOMAIN-CONTAINING PROTEIN"/>
    <property type="match status" value="1"/>
</dbReference>
<feature type="domain" description="Glycosyltransferase 2-like" evidence="2">
    <location>
        <begin position="18"/>
        <end position="182"/>
    </location>
</feature>
<keyword evidence="1" id="KW-0812">Transmembrane</keyword>
<protein>
    <submittedName>
        <fullName evidence="3">Glycosyl transferase family 2</fullName>
    </submittedName>
</protein>
<evidence type="ECO:0000259" key="2">
    <source>
        <dbReference type="Pfam" id="PF00535"/>
    </source>
</evidence>
<proteinExistence type="predicted"/>
<accession>C3MX83</accession>
<dbReference type="InterPro" id="IPR050834">
    <property type="entry name" value="Glycosyltransf_2"/>
</dbReference>
<dbReference type="KEGG" id="sia:M1425_0983"/>
<feature type="transmembrane region" description="Helical" evidence="1">
    <location>
        <begin position="264"/>
        <end position="282"/>
    </location>
</feature>
<keyword evidence="1" id="KW-1133">Transmembrane helix</keyword>
<dbReference type="InterPro" id="IPR001173">
    <property type="entry name" value="Glyco_trans_2-like"/>
</dbReference>
<dbReference type="Gene3D" id="3.90.550.10">
    <property type="entry name" value="Spore Coat Polysaccharide Biosynthesis Protein SpsA, Chain A"/>
    <property type="match status" value="1"/>
</dbReference>
<dbReference type="Proteomes" id="UP000001350">
    <property type="component" value="Chromosome"/>
</dbReference>
<sequence>MINYIKLEFHVKLMVKVSVAIPTYNRKEKLRRLLSSLKESTFKDFEVIVVDDASTDGTEEMIKNEFPYVKYIKHEKPTLVAKSRNDAIEASEGDYIFFIDDDNVVERDTIEKLLNYIEKHEEIGTIAPVTCYYSSPDKIMYAGAVFSKFMRRTISLYSGFPCKALEGKVIEVDVFANSYMFRKEAIRKAGLIPWKRIPWNGEDGYLQYKIKKLGYKNVTLGSARVYHDVDPNEGVKRYNEMRLYYAIRSKIIFHKDLDPASRKIFFYLSLPIYLVYWLNVAYKTRRGLKGVRAVIDGLIDGIMGSENVKYI</sequence>
<dbReference type="CDD" id="cd00761">
    <property type="entry name" value="Glyco_tranf_GTA_type"/>
    <property type="match status" value="1"/>
</dbReference>
<evidence type="ECO:0000313" key="3">
    <source>
        <dbReference type="EMBL" id="ACP37763.1"/>
    </source>
</evidence>
<keyword evidence="3" id="KW-0808">Transferase</keyword>
<dbReference type="EMBL" id="CP001400">
    <property type="protein sequence ID" value="ACP37763.1"/>
    <property type="molecule type" value="Genomic_DNA"/>
</dbReference>
<dbReference type="InterPro" id="IPR029044">
    <property type="entry name" value="Nucleotide-diphossugar_trans"/>
</dbReference>
<gene>
    <name evidence="3" type="ordered locus">M1425_0983</name>
</gene>
<dbReference type="Pfam" id="PF00535">
    <property type="entry name" value="Glycos_transf_2"/>
    <property type="match status" value="1"/>
</dbReference>
<dbReference type="GO" id="GO:0016740">
    <property type="term" value="F:transferase activity"/>
    <property type="evidence" value="ECO:0007669"/>
    <property type="project" value="UniProtKB-KW"/>
</dbReference>
<evidence type="ECO:0000256" key="1">
    <source>
        <dbReference type="SAM" id="Phobius"/>
    </source>
</evidence>
<dbReference type="SUPFAM" id="SSF53448">
    <property type="entry name" value="Nucleotide-diphospho-sugar transferases"/>
    <property type="match status" value="1"/>
</dbReference>
<organism evidence="3 4">
    <name type="scientific">Saccharolobus islandicus (strain M.14.25 / Kamchatka #1)</name>
    <name type="common">Sulfolobus islandicus</name>
    <dbReference type="NCBI Taxonomy" id="427317"/>
    <lineage>
        <taxon>Archaea</taxon>
        <taxon>Thermoproteota</taxon>
        <taxon>Thermoprotei</taxon>
        <taxon>Sulfolobales</taxon>
        <taxon>Sulfolobaceae</taxon>
        <taxon>Saccharolobus</taxon>
    </lineage>
</organism>
<keyword evidence="1" id="KW-0472">Membrane</keyword>
<evidence type="ECO:0000313" key="4">
    <source>
        <dbReference type="Proteomes" id="UP000001350"/>
    </source>
</evidence>
<dbReference type="CAZy" id="GT2">
    <property type="family name" value="Glycosyltransferase Family 2"/>
</dbReference>
<name>C3MX83_SACI4</name>
<dbReference type="AlphaFoldDB" id="C3MX83"/>